<protein>
    <submittedName>
        <fullName evidence="3">Putative alcohol dehydrogenase</fullName>
    </submittedName>
</protein>
<dbReference type="GO" id="GO:0005739">
    <property type="term" value="C:mitochondrion"/>
    <property type="evidence" value="ECO:0007669"/>
    <property type="project" value="TreeGrafter"/>
</dbReference>
<dbReference type="InterPro" id="IPR036291">
    <property type="entry name" value="NAD(P)-bd_dom_sf"/>
</dbReference>
<gene>
    <name evidence="3" type="ORF">PROFUN_01029</name>
</gene>
<organism evidence="3 4">
    <name type="scientific">Planoprotostelium fungivorum</name>
    <dbReference type="NCBI Taxonomy" id="1890364"/>
    <lineage>
        <taxon>Eukaryota</taxon>
        <taxon>Amoebozoa</taxon>
        <taxon>Evosea</taxon>
        <taxon>Variosea</taxon>
        <taxon>Cavosteliida</taxon>
        <taxon>Cavosteliaceae</taxon>
        <taxon>Planoprotostelium</taxon>
    </lineage>
</organism>
<reference evidence="3 4" key="1">
    <citation type="journal article" date="2018" name="Genome Biol. Evol.">
        <title>Multiple Roots of Fruiting Body Formation in Amoebozoa.</title>
        <authorList>
            <person name="Hillmann F."/>
            <person name="Forbes G."/>
            <person name="Novohradska S."/>
            <person name="Ferling I."/>
            <person name="Riege K."/>
            <person name="Groth M."/>
            <person name="Westermann M."/>
            <person name="Marz M."/>
            <person name="Spaller T."/>
            <person name="Winckler T."/>
            <person name="Schaap P."/>
            <person name="Glockner G."/>
        </authorList>
    </citation>
    <scope>NUCLEOTIDE SEQUENCE [LARGE SCALE GENOMIC DNA]</scope>
    <source>
        <strain evidence="3 4">Jena</strain>
    </source>
</reference>
<keyword evidence="4" id="KW-1185">Reference proteome</keyword>
<evidence type="ECO:0000313" key="3">
    <source>
        <dbReference type="EMBL" id="PRP78856.1"/>
    </source>
</evidence>
<dbReference type="PROSITE" id="PS01162">
    <property type="entry name" value="QOR_ZETA_CRYSTAL"/>
    <property type="match status" value="1"/>
</dbReference>
<dbReference type="InterPro" id="IPR051397">
    <property type="entry name" value="Zn-ADH-like_protein"/>
</dbReference>
<dbReference type="InterPro" id="IPR020843">
    <property type="entry name" value="ER"/>
</dbReference>
<dbReference type="Proteomes" id="UP000241769">
    <property type="component" value="Unassembled WGS sequence"/>
</dbReference>
<dbReference type="OrthoDB" id="17092at2759"/>
<dbReference type="PANTHER" id="PTHR43677">
    <property type="entry name" value="SHORT-CHAIN DEHYDROGENASE/REDUCTASE"/>
    <property type="match status" value="1"/>
</dbReference>
<dbReference type="InterPro" id="IPR013154">
    <property type="entry name" value="ADH-like_N"/>
</dbReference>
<evidence type="ECO:0000256" key="1">
    <source>
        <dbReference type="ARBA" id="ARBA00023002"/>
    </source>
</evidence>
<accession>A0A2P6N4H0</accession>
<dbReference type="Pfam" id="PF00107">
    <property type="entry name" value="ADH_zinc_N"/>
    <property type="match status" value="1"/>
</dbReference>
<sequence length="346" mass="37371">MSISYQRWVGRKQTSNFREAAALETDTIDVSKLKGDEVVLKIHYAGVNASDVNFVAGRYDPTAKPPFYPGFEAVGVVTHVGPEAKRFRVGAAAAASGYGFFSEYAVISEKRLIPVPSPDPEVIPLLVGGLTASLALQYTGEMKSGQKVLVTAAAGGTGHFAVQFAKLAGNHVIGTCSSDDKVEFLKKMGCDRVINYKKENLAQVLKKEYPKGVDIVYESVGGETYETCVNALATHGKLIIIGFVSGYKDQSGWVEGKGKPGAPLVAKLLAKSASVRGFFLNHFDRHFKEHMGRMVQLVKEKKLISQVDNTATFRGLESVPEAIDHMYQGKNVGKVVVAISSPQAKL</sequence>
<dbReference type="InParanoid" id="A0A2P6N4H0"/>
<keyword evidence="1" id="KW-0560">Oxidoreductase</keyword>
<dbReference type="InterPro" id="IPR013149">
    <property type="entry name" value="ADH-like_C"/>
</dbReference>
<evidence type="ECO:0000259" key="2">
    <source>
        <dbReference type="SMART" id="SM00829"/>
    </source>
</evidence>
<comment type="caution">
    <text evidence="3">The sequence shown here is derived from an EMBL/GenBank/DDBJ whole genome shotgun (WGS) entry which is preliminary data.</text>
</comment>
<dbReference type="Pfam" id="PF08240">
    <property type="entry name" value="ADH_N"/>
    <property type="match status" value="1"/>
</dbReference>
<feature type="domain" description="Enoyl reductase (ER)" evidence="2">
    <location>
        <begin position="16"/>
        <end position="337"/>
    </location>
</feature>
<dbReference type="Gene3D" id="3.90.180.10">
    <property type="entry name" value="Medium-chain alcohol dehydrogenases, catalytic domain"/>
    <property type="match status" value="1"/>
</dbReference>
<name>A0A2P6N4H0_9EUKA</name>
<dbReference type="InterPro" id="IPR011032">
    <property type="entry name" value="GroES-like_sf"/>
</dbReference>
<proteinExistence type="predicted"/>
<dbReference type="FunFam" id="3.40.50.720:FF:000121">
    <property type="entry name" value="Prostaglandin reductase 2"/>
    <property type="match status" value="1"/>
</dbReference>
<dbReference type="AlphaFoldDB" id="A0A2P6N4H0"/>
<dbReference type="Gene3D" id="3.40.50.720">
    <property type="entry name" value="NAD(P)-binding Rossmann-like Domain"/>
    <property type="match status" value="1"/>
</dbReference>
<dbReference type="GO" id="GO:0016491">
    <property type="term" value="F:oxidoreductase activity"/>
    <property type="evidence" value="ECO:0007669"/>
    <property type="project" value="UniProtKB-KW"/>
</dbReference>
<dbReference type="EMBL" id="MDYQ01000207">
    <property type="protein sequence ID" value="PRP78856.1"/>
    <property type="molecule type" value="Genomic_DNA"/>
</dbReference>
<dbReference type="InterPro" id="IPR002364">
    <property type="entry name" value="Quin_OxRdtase/zeta-crystal_CS"/>
</dbReference>
<dbReference type="SMART" id="SM00829">
    <property type="entry name" value="PKS_ER"/>
    <property type="match status" value="1"/>
</dbReference>
<dbReference type="SUPFAM" id="SSF51735">
    <property type="entry name" value="NAD(P)-binding Rossmann-fold domains"/>
    <property type="match status" value="1"/>
</dbReference>
<dbReference type="GO" id="GO:0008270">
    <property type="term" value="F:zinc ion binding"/>
    <property type="evidence" value="ECO:0007669"/>
    <property type="project" value="InterPro"/>
</dbReference>
<dbReference type="PANTHER" id="PTHR43677:SF3">
    <property type="entry name" value="PROSTAGLANDIN REDUCTASE 3"/>
    <property type="match status" value="1"/>
</dbReference>
<dbReference type="STRING" id="1890364.A0A2P6N4H0"/>
<evidence type="ECO:0000313" key="4">
    <source>
        <dbReference type="Proteomes" id="UP000241769"/>
    </source>
</evidence>
<dbReference type="SUPFAM" id="SSF50129">
    <property type="entry name" value="GroES-like"/>
    <property type="match status" value="1"/>
</dbReference>